<dbReference type="EMBL" id="JBHSIM010000038">
    <property type="protein sequence ID" value="MFC4834154.1"/>
    <property type="molecule type" value="Genomic_DNA"/>
</dbReference>
<feature type="region of interest" description="Disordered" evidence="1">
    <location>
        <begin position="124"/>
        <end position="148"/>
    </location>
</feature>
<dbReference type="RefSeq" id="WP_274191960.1">
    <property type="nucleotide sequence ID" value="NZ_BAABHN010000038.1"/>
</dbReference>
<gene>
    <name evidence="3" type="ORF">ACFPEL_17190</name>
</gene>
<keyword evidence="4" id="KW-1185">Reference proteome</keyword>
<evidence type="ECO:0000256" key="1">
    <source>
        <dbReference type="SAM" id="MobiDB-lite"/>
    </source>
</evidence>
<evidence type="ECO:0000256" key="2">
    <source>
        <dbReference type="SAM" id="Phobius"/>
    </source>
</evidence>
<evidence type="ECO:0000313" key="3">
    <source>
        <dbReference type="EMBL" id="MFC4834154.1"/>
    </source>
</evidence>
<dbReference type="Proteomes" id="UP001595909">
    <property type="component" value="Unassembled WGS sequence"/>
</dbReference>
<feature type="compositionally biased region" description="Basic and acidic residues" evidence="1">
    <location>
        <begin position="124"/>
        <end position="139"/>
    </location>
</feature>
<name>A0ABV9RIV9_9PSEU</name>
<feature type="transmembrane region" description="Helical" evidence="2">
    <location>
        <begin position="71"/>
        <end position="91"/>
    </location>
</feature>
<feature type="transmembrane region" description="Helical" evidence="2">
    <location>
        <begin position="97"/>
        <end position="118"/>
    </location>
</feature>
<feature type="transmembrane region" description="Helical" evidence="2">
    <location>
        <begin position="17"/>
        <end position="35"/>
    </location>
</feature>
<keyword evidence="2" id="KW-1133">Transmembrane helix</keyword>
<keyword evidence="2" id="KW-0472">Membrane</keyword>
<reference evidence="4" key="1">
    <citation type="journal article" date="2019" name="Int. J. Syst. Evol. Microbiol.">
        <title>The Global Catalogue of Microorganisms (GCM) 10K type strain sequencing project: providing services to taxonomists for standard genome sequencing and annotation.</title>
        <authorList>
            <consortium name="The Broad Institute Genomics Platform"/>
            <consortium name="The Broad Institute Genome Sequencing Center for Infectious Disease"/>
            <person name="Wu L."/>
            <person name="Ma J."/>
        </authorList>
    </citation>
    <scope>NUCLEOTIDE SEQUENCE [LARGE SCALE GENOMIC DNA]</scope>
    <source>
        <strain evidence="4">CCUG 50347</strain>
    </source>
</reference>
<sequence>MTSGAVPRRPTPRVRHAASLAGAVLALAAGWWVAVVLDARSAPAVTAVLLVVPVLAVLVPTHRLEPVARVVLAVGWVLALDTVVAQVMLAFGVWDVAAGVLAVTGISVAVWVGVELATRRGDRAAEERAAEERAAEERAAGPAVEVGP</sequence>
<organism evidence="3 4">
    <name type="scientific">Actinomycetospora chibensis</name>
    <dbReference type="NCBI Taxonomy" id="663606"/>
    <lineage>
        <taxon>Bacteria</taxon>
        <taxon>Bacillati</taxon>
        <taxon>Actinomycetota</taxon>
        <taxon>Actinomycetes</taxon>
        <taxon>Pseudonocardiales</taxon>
        <taxon>Pseudonocardiaceae</taxon>
        <taxon>Actinomycetospora</taxon>
    </lineage>
</organism>
<accession>A0ABV9RIV9</accession>
<feature type="transmembrane region" description="Helical" evidence="2">
    <location>
        <begin position="41"/>
        <end position="59"/>
    </location>
</feature>
<proteinExistence type="predicted"/>
<protein>
    <recommendedName>
        <fullName evidence="5">SPW repeat-containing protein</fullName>
    </recommendedName>
</protein>
<keyword evidence="2" id="KW-0812">Transmembrane</keyword>
<comment type="caution">
    <text evidence="3">The sequence shown here is derived from an EMBL/GenBank/DDBJ whole genome shotgun (WGS) entry which is preliminary data.</text>
</comment>
<evidence type="ECO:0000313" key="4">
    <source>
        <dbReference type="Proteomes" id="UP001595909"/>
    </source>
</evidence>
<evidence type="ECO:0008006" key="5">
    <source>
        <dbReference type="Google" id="ProtNLM"/>
    </source>
</evidence>